<keyword evidence="1" id="KW-0732">Signal</keyword>
<dbReference type="Pfam" id="PF18329">
    <property type="entry name" value="SGBP_B_XBD"/>
    <property type="match status" value="1"/>
</dbReference>
<feature type="signal peptide" evidence="1">
    <location>
        <begin position="1"/>
        <end position="27"/>
    </location>
</feature>
<dbReference type="EMBL" id="JARFID010000020">
    <property type="protein sequence ID" value="MDE8695973.1"/>
    <property type="molecule type" value="Genomic_DNA"/>
</dbReference>
<dbReference type="GO" id="GO:0030247">
    <property type="term" value="F:polysaccharide binding"/>
    <property type="evidence" value="ECO:0007669"/>
    <property type="project" value="InterPro"/>
</dbReference>
<evidence type="ECO:0000256" key="1">
    <source>
        <dbReference type="SAM" id="SignalP"/>
    </source>
</evidence>
<dbReference type="Gene3D" id="2.60.40.10">
    <property type="entry name" value="Immunoglobulins"/>
    <property type="match status" value="2"/>
</dbReference>
<feature type="domain" description="Surface glycan-binding protein B xyloglucan binding" evidence="2">
    <location>
        <begin position="220"/>
        <end position="453"/>
    </location>
</feature>
<proteinExistence type="predicted"/>
<dbReference type="InterPro" id="IPR040475">
    <property type="entry name" value="SGBP_B_XBD"/>
</dbReference>
<evidence type="ECO:0000313" key="4">
    <source>
        <dbReference type="Proteomes" id="UP001221924"/>
    </source>
</evidence>
<dbReference type="AlphaFoldDB" id="A0AAW6M8A9"/>
<sequence length="469" mass="51384">MKKSYFNYTIRALNVLLAVLICSFAFTACDDDDNDKAEMHITGIYLEDATSNVPDRKVEFARLGQLIRIEGSGFTGLRRVYINGYSCYFNPVYVSDNSFLVTVSKDVPTIEADESVRNKIVLVKDSGDLTYPFTIRSSAPSITNISNTLPNARETIIVYGDGLQEVSKVTFPGGVVVEGGDIFSDEDGKFFTVKVPEGLTESGSLAIECANGGAYSPAYFNHRKGLILDFDTDGQQGSWGSNASMIFPEDLVNDPLETGRGKCVMLPAAKQVPVAAGKNRTAEVWTAGNGVDDWTSATRGIAETTNVSKCGIQFDIYVPESNPWVNSGFLKICLVNGVNGGEWASSDNKDCYNYVPWIVDGKAVPFYTAGWQTVTIPFSKFYICSTNSDVANLTYQFLLDRRAAASYCNFGFYFENSDFTLDKVTGNSSDASKEFLSSASSATIYIDNVRIVPMDSPEYTDFPEDEVTE</sequence>
<dbReference type="Proteomes" id="UP001221924">
    <property type="component" value="Unassembled WGS sequence"/>
</dbReference>
<name>A0AAW6M8A9_9BACE</name>
<protein>
    <submittedName>
        <fullName evidence="3">Glycan-binding surface protein</fullName>
    </submittedName>
</protein>
<organism evidence="3 4">
    <name type="scientific">Bacteroides cellulosilyticus</name>
    <dbReference type="NCBI Taxonomy" id="246787"/>
    <lineage>
        <taxon>Bacteria</taxon>
        <taxon>Pseudomonadati</taxon>
        <taxon>Bacteroidota</taxon>
        <taxon>Bacteroidia</taxon>
        <taxon>Bacteroidales</taxon>
        <taxon>Bacteroidaceae</taxon>
        <taxon>Bacteroides</taxon>
    </lineage>
</organism>
<accession>A0AAW6M8A9</accession>
<dbReference type="PROSITE" id="PS51257">
    <property type="entry name" value="PROKAR_LIPOPROTEIN"/>
    <property type="match status" value="1"/>
</dbReference>
<dbReference type="InterPro" id="IPR013783">
    <property type="entry name" value="Ig-like_fold"/>
</dbReference>
<evidence type="ECO:0000259" key="2">
    <source>
        <dbReference type="Pfam" id="PF18329"/>
    </source>
</evidence>
<gene>
    <name evidence="3" type="ORF">PZH42_17825</name>
</gene>
<dbReference type="RefSeq" id="WP_256141532.1">
    <property type="nucleotide sequence ID" value="NZ_JANFZY010000024.1"/>
</dbReference>
<evidence type="ECO:0000313" key="3">
    <source>
        <dbReference type="EMBL" id="MDE8695973.1"/>
    </source>
</evidence>
<comment type="caution">
    <text evidence="3">The sequence shown here is derived from an EMBL/GenBank/DDBJ whole genome shotgun (WGS) entry which is preliminary data.</text>
</comment>
<reference evidence="3" key="1">
    <citation type="submission" date="2023-03" db="EMBL/GenBank/DDBJ databases">
        <title>DFI Biobank Strains.</title>
        <authorList>
            <person name="Mostad J."/>
            <person name="Paddock L."/>
            <person name="Medina S."/>
            <person name="Waligurski E."/>
            <person name="Barat B."/>
            <person name="Smith R."/>
            <person name="Burgo V."/>
            <person name="Metcalfe C."/>
            <person name="Woodson C."/>
            <person name="Sundararajan A."/>
            <person name="Ramaswamy R."/>
            <person name="Lin H."/>
            <person name="Pamer E.G."/>
        </authorList>
    </citation>
    <scope>NUCLEOTIDE SEQUENCE</scope>
    <source>
        <strain evidence="3">DFI.9.5</strain>
    </source>
</reference>
<feature type="chain" id="PRO_5043857366" evidence="1">
    <location>
        <begin position="28"/>
        <end position="469"/>
    </location>
</feature>